<dbReference type="Gene3D" id="1.10.3920.10">
    <property type="entry name" value="PA2201 C-terminal domain-like"/>
    <property type="match status" value="1"/>
</dbReference>
<protein>
    <recommendedName>
        <fullName evidence="1">PoNi C-terminal domain-containing protein</fullName>
    </recommendedName>
</protein>
<dbReference type="SUPFAM" id="SSF140731">
    <property type="entry name" value="PA2201 C-terminal domain-like"/>
    <property type="match status" value="1"/>
</dbReference>
<evidence type="ECO:0000313" key="3">
    <source>
        <dbReference type="Proteomes" id="UP000186221"/>
    </source>
</evidence>
<dbReference type="Proteomes" id="UP000186221">
    <property type="component" value="Unassembled WGS sequence"/>
</dbReference>
<sequence length="261" mass="29350">MRDTLATPEFWVQALAYQYEDIEAFEDSYNNPPTGPQTGGTDGTPLLKALFETSLCLYSAGAPMPEVVAPGLRGVGHLFPEMVARFGTEMPDGIAWMGTSVIHRYISMLVLCCASPLEMRAFFDALDRFDLTKRDYGGYDRIWSAFRRQLGLGEVAPQSPVHWPEAYRELWLAIDPEEPDFARPHHLKRFLEGWYKEMASELAAQSTRAEDLGPNSTYVGYWCLEAAAAAVVFGIDDRSFRDHPHYPADWADWARGCRGIA</sequence>
<accession>A0A1N7MDG2</accession>
<dbReference type="Pfam" id="PF08929">
    <property type="entry name" value="PoNi_C"/>
    <property type="match status" value="1"/>
</dbReference>
<dbReference type="InterPro" id="IPR028983">
    <property type="entry name" value="PA2201-like_C"/>
</dbReference>
<dbReference type="RefSeq" id="WP_076484774.1">
    <property type="nucleotide sequence ID" value="NZ_FTOG01000005.1"/>
</dbReference>
<evidence type="ECO:0000313" key="2">
    <source>
        <dbReference type="EMBL" id="SIS84041.1"/>
    </source>
</evidence>
<dbReference type="InterPro" id="IPR015025">
    <property type="entry name" value="PoNi_C"/>
</dbReference>
<name>A0A1N7MDG2_9RHOB</name>
<reference evidence="3" key="1">
    <citation type="submission" date="2017-01" db="EMBL/GenBank/DDBJ databases">
        <authorList>
            <person name="Varghese N."/>
            <person name="Submissions S."/>
        </authorList>
    </citation>
    <scope>NUCLEOTIDE SEQUENCE [LARGE SCALE GENOMIC DNA]</scope>
    <source>
        <strain evidence="3">DSM 19945</strain>
    </source>
</reference>
<organism evidence="2 3">
    <name type="scientific">Rhodobacter aestuarii</name>
    <dbReference type="NCBI Taxonomy" id="453582"/>
    <lineage>
        <taxon>Bacteria</taxon>
        <taxon>Pseudomonadati</taxon>
        <taxon>Pseudomonadota</taxon>
        <taxon>Alphaproteobacteria</taxon>
        <taxon>Rhodobacterales</taxon>
        <taxon>Rhodobacter group</taxon>
        <taxon>Rhodobacter</taxon>
    </lineage>
</organism>
<dbReference type="STRING" id="453582.SAMN05421580_105278"/>
<proteinExistence type="predicted"/>
<evidence type="ECO:0000259" key="1">
    <source>
        <dbReference type="Pfam" id="PF08929"/>
    </source>
</evidence>
<dbReference type="EMBL" id="FTOG01000005">
    <property type="protein sequence ID" value="SIS84041.1"/>
    <property type="molecule type" value="Genomic_DNA"/>
</dbReference>
<gene>
    <name evidence="2" type="ORF">SAMN05421580_105278</name>
</gene>
<dbReference type="AlphaFoldDB" id="A0A1N7MDG2"/>
<feature type="domain" description="PoNi C-terminal" evidence="1">
    <location>
        <begin position="140"/>
        <end position="249"/>
    </location>
</feature>
<keyword evidence="3" id="KW-1185">Reference proteome</keyword>